<dbReference type="PANTHER" id="PTHR34222:SF43">
    <property type="entry name" value="RETROTRANSPOSON GAG DOMAIN-CONTAINING PROTEIN"/>
    <property type="match status" value="1"/>
</dbReference>
<name>A0A9D5H5J3_9LILI</name>
<dbReference type="Proteomes" id="UP001085076">
    <property type="component" value="Miscellaneous, Linkage group lg09"/>
</dbReference>
<evidence type="ECO:0008006" key="3">
    <source>
        <dbReference type="Google" id="ProtNLM"/>
    </source>
</evidence>
<dbReference type="OrthoDB" id="687178at2759"/>
<keyword evidence="2" id="KW-1185">Reference proteome</keyword>
<gene>
    <name evidence="1" type="ORF">J5N97_029115</name>
</gene>
<proteinExistence type="predicted"/>
<protein>
    <recommendedName>
        <fullName evidence="3">CCHC-type domain-containing protein</fullName>
    </recommendedName>
</protein>
<reference evidence="1" key="1">
    <citation type="submission" date="2021-03" db="EMBL/GenBank/DDBJ databases">
        <authorList>
            <person name="Li Z."/>
            <person name="Yang C."/>
        </authorList>
    </citation>
    <scope>NUCLEOTIDE SEQUENCE</scope>
    <source>
        <strain evidence="1">Dzin_1.0</strain>
        <tissue evidence="1">Leaf</tissue>
    </source>
</reference>
<sequence length="243" mass="28235">MKSEIIKRDLGYFENDENDEMRVYILNQNAYHLRQNGRPVSVYFGELIEIFHELDHYDKIAMVCDKDLKIYLESKERQRVYLFLGGLDYEYEQVRGEVLRKDPPLGLQAAYAYIRRESDRKEAMKPEEDKTKAMVARNRTLQGCSSSFTKTGSSTRFGSSSGDRSSRYLGKCEHCGKLGHSKQRCYELIGYPEGWDKCRDSRFNKNRAFVVGSKDDPERVAKTVTTLVSIAGYSDSEDDWLWH</sequence>
<organism evidence="1 2">
    <name type="scientific">Dioscorea zingiberensis</name>
    <dbReference type="NCBI Taxonomy" id="325984"/>
    <lineage>
        <taxon>Eukaryota</taxon>
        <taxon>Viridiplantae</taxon>
        <taxon>Streptophyta</taxon>
        <taxon>Embryophyta</taxon>
        <taxon>Tracheophyta</taxon>
        <taxon>Spermatophyta</taxon>
        <taxon>Magnoliopsida</taxon>
        <taxon>Liliopsida</taxon>
        <taxon>Dioscoreales</taxon>
        <taxon>Dioscoreaceae</taxon>
        <taxon>Dioscorea</taxon>
    </lineage>
</organism>
<evidence type="ECO:0000313" key="2">
    <source>
        <dbReference type="Proteomes" id="UP001085076"/>
    </source>
</evidence>
<accession>A0A9D5H5J3</accession>
<dbReference type="PANTHER" id="PTHR34222">
    <property type="entry name" value="GAG_PRE-INTEGRS DOMAIN-CONTAINING PROTEIN"/>
    <property type="match status" value="1"/>
</dbReference>
<evidence type="ECO:0000313" key="1">
    <source>
        <dbReference type="EMBL" id="KAJ0963993.1"/>
    </source>
</evidence>
<dbReference type="AlphaFoldDB" id="A0A9D5H5J3"/>
<dbReference type="EMBL" id="JAGGNH010000009">
    <property type="protein sequence ID" value="KAJ0963993.1"/>
    <property type="molecule type" value="Genomic_DNA"/>
</dbReference>
<comment type="caution">
    <text evidence="1">The sequence shown here is derived from an EMBL/GenBank/DDBJ whole genome shotgun (WGS) entry which is preliminary data.</text>
</comment>
<reference evidence="1" key="2">
    <citation type="journal article" date="2022" name="Hortic Res">
        <title>The genome of Dioscorea zingiberensis sheds light on the biosynthesis, origin and evolution of the medicinally important diosgenin saponins.</title>
        <authorList>
            <person name="Li Y."/>
            <person name="Tan C."/>
            <person name="Li Z."/>
            <person name="Guo J."/>
            <person name="Li S."/>
            <person name="Chen X."/>
            <person name="Wang C."/>
            <person name="Dai X."/>
            <person name="Yang H."/>
            <person name="Song W."/>
            <person name="Hou L."/>
            <person name="Xu J."/>
            <person name="Tong Z."/>
            <person name="Xu A."/>
            <person name="Yuan X."/>
            <person name="Wang W."/>
            <person name="Yang Q."/>
            <person name="Chen L."/>
            <person name="Sun Z."/>
            <person name="Wang K."/>
            <person name="Pan B."/>
            <person name="Chen J."/>
            <person name="Bao Y."/>
            <person name="Liu F."/>
            <person name="Qi X."/>
            <person name="Gang D.R."/>
            <person name="Wen J."/>
            <person name="Li J."/>
        </authorList>
    </citation>
    <scope>NUCLEOTIDE SEQUENCE</scope>
    <source>
        <strain evidence="1">Dzin_1.0</strain>
    </source>
</reference>